<evidence type="ECO:0000313" key="2">
    <source>
        <dbReference type="EMBL" id="KAK8071348.1"/>
    </source>
</evidence>
<evidence type="ECO:0000259" key="1">
    <source>
        <dbReference type="Pfam" id="PF20150"/>
    </source>
</evidence>
<protein>
    <recommendedName>
        <fullName evidence="1">2EXR domain-containing protein</fullName>
    </recommendedName>
</protein>
<dbReference type="Proteomes" id="UP001433268">
    <property type="component" value="Unassembled WGS sequence"/>
</dbReference>
<evidence type="ECO:0000313" key="3">
    <source>
        <dbReference type="Proteomes" id="UP001433268"/>
    </source>
</evidence>
<accession>A0ABR1VJF7</accession>
<proteinExistence type="predicted"/>
<gene>
    <name evidence="2" type="ORF">PG997_011551</name>
</gene>
<dbReference type="PANTHER" id="PTHR35910">
    <property type="entry name" value="2EXR DOMAIN-CONTAINING PROTEIN"/>
    <property type="match status" value="1"/>
</dbReference>
<keyword evidence="3" id="KW-1185">Reference proteome</keyword>
<dbReference type="InterPro" id="IPR045518">
    <property type="entry name" value="2EXR"/>
</dbReference>
<organism evidence="2 3">
    <name type="scientific">Apiospora hydei</name>
    <dbReference type="NCBI Taxonomy" id="1337664"/>
    <lineage>
        <taxon>Eukaryota</taxon>
        <taxon>Fungi</taxon>
        <taxon>Dikarya</taxon>
        <taxon>Ascomycota</taxon>
        <taxon>Pezizomycotina</taxon>
        <taxon>Sordariomycetes</taxon>
        <taxon>Xylariomycetidae</taxon>
        <taxon>Amphisphaeriales</taxon>
        <taxon>Apiosporaceae</taxon>
        <taxon>Apiospora</taxon>
    </lineage>
</organism>
<dbReference type="EMBL" id="JAQQWN010000008">
    <property type="protein sequence ID" value="KAK8071348.1"/>
    <property type="molecule type" value="Genomic_DNA"/>
</dbReference>
<dbReference type="GeneID" id="92048926"/>
<dbReference type="Pfam" id="PF20150">
    <property type="entry name" value="2EXR"/>
    <property type="match status" value="1"/>
</dbReference>
<reference evidence="2 3" key="1">
    <citation type="submission" date="2023-01" db="EMBL/GenBank/DDBJ databases">
        <title>Analysis of 21 Apiospora genomes using comparative genomics revels a genus with tremendous synthesis potential of carbohydrate active enzymes and secondary metabolites.</title>
        <authorList>
            <person name="Sorensen T."/>
        </authorList>
    </citation>
    <scope>NUCLEOTIDE SEQUENCE [LARGE SCALE GENOMIC DNA]</scope>
    <source>
        <strain evidence="2 3">CBS 114990</strain>
    </source>
</reference>
<dbReference type="RefSeq" id="XP_066665156.1">
    <property type="nucleotide sequence ID" value="XM_066815866.1"/>
</dbReference>
<dbReference type="PANTHER" id="PTHR35910:SF1">
    <property type="entry name" value="2EXR DOMAIN-CONTAINING PROTEIN"/>
    <property type="match status" value="1"/>
</dbReference>
<sequence>MSVSHEITLFETSFFKPVPGTFHPFARLPIELRRLIWTSCLERQRIITIKLISQRLPDDRRYLVKSQDGYRHSVLLWVNQDARYTAREFFSIRIPCDNMPVPLYCNPEFDTLRIHQGCSMGVECIADFLPKLVAYDARGVGVLNLALDGMAFERPVTTSETTLLPIVGDLQGPALEGFVSVVSRLRCLWLAYLEQGNMRNMGPLDFPGGKVHHNRSAPVFPALQTFERLPVDPRPIESDLRHLATFHDPRRQIEEWRRFEAQFKVHREHPLELRIMLAVKSPCIVDRGTAQSYFDRSEETFRITCCDFMGILYAPWGEYLTKGEWEVLRGRLQDAVGFWLFTPKAFEESHYGYKRVRDLANHPPELCLSDLGS</sequence>
<comment type="caution">
    <text evidence="2">The sequence shown here is derived from an EMBL/GenBank/DDBJ whole genome shotgun (WGS) entry which is preliminary data.</text>
</comment>
<name>A0ABR1VJF7_9PEZI</name>
<feature type="domain" description="2EXR" evidence="1">
    <location>
        <begin position="22"/>
        <end position="112"/>
    </location>
</feature>